<keyword evidence="1" id="KW-0732">Signal</keyword>
<dbReference type="InterPro" id="IPR019613">
    <property type="entry name" value="DUF4198"/>
</dbReference>
<gene>
    <name evidence="2" type="ORF">H8E41_05940</name>
</gene>
<name>A0A8J6ND87_9BACT</name>
<dbReference type="Proteomes" id="UP000614424">
    <property type="component" value="Unassembled WGS sequence"/>
</dbReference>
<sequence length="262" mass="29336">MFKKSCFVLSAVFLAVSIGSSVDAHFLQLIPSQNIVTGGQKSTLQFDIRFSHPMENGPVMHMDEPVSFFVQHNGVQTDLKNILHLNKITDKNAYTASFKIKEPGDHIFGFEPAPYWEPSEQKMIIHYTKVVVNAFGAEEGWDEPLRFPVEIDPLTRPYGLWTGNSFRGVVKKNGRPVPFAPVEVEYLNSENKVDIPSDPFVTQVITTDINGVFIYTMPRSGWWGFAALLEGDELVVSPEGKRVEGELGALIWVKCVDMGSKK</sequence>
<evidence type="ECO:0000313" key="3">
    <source>
        <dbReference type="Proteomes" id="UP000614424"/>
    </source>
</evidence>
<dbReference type="Pfam" id="PF10670">
    <property type="entry name" value="DUF4198"/>
    <property type="match status" value="1"/>
</dbReference>
<organism evidence="2 3">
    <name type="scientific">Candidatus Desulfobia pelagia</name>
    <dbReference type="NCBI Taxonomy" id="2841692"/>
    <lineage>
        <taxon>Bacteria</taxon>
        <taxon>Pseudomonadati</taxon>
        <taxon>Thermodesulfobacteriota</taxon>
        <taxon>Desulfobulbia</taxon>
        <taxon>Desulfobulbales</taxon>
        <taxon>Desulfobulbaceae</taxon>
        <taxon>Candidatus Desulfobia</taxon>
    </lineage>
</organism>
<dbReference type="AlphaFoldDB" id="A0A8J6ND87"/>
<feature type="signal peptide" evidence="1">
    <location>
        <begin position="1"/>
        <end position="24"/>
    </location>
</feature>
<evidence type="ECO:0000313" key="2">
    <source>
        <dbReference type="EMBL" id="MBC8317427.1"/>
    </source>
</evidence>
<accession>A0A8J6ND87</accession>
<proteinExistence type="predicted"/>
<reference evidence="2 3" key="1">
    <citation type="submission" date="2020-08" db="EMBL/GenBank/DDBJ databases">
        <title>Bridging the membrane lipid divide: bacteria of the FCB group superphylum have the potential to synthesize archaeal ether lipids.</title>
        <authorList>
            <person name="Villanueva L."/>
            <person name="Von Meijenfeldt F.A.B."/>
            <person name="Westbye A.B."/>
            <person name="Yadav S."/>
            <person name="Hopmans E.C."/>
            <person name="Dutilh B.E."/>
            <person name="Sinninghe Damste J.S."/>
        </authorList>
    </citation>
    <scope>NUCLEOTIDE SEQUENCE [LARGE SCALE GENOMIC DNA]</scope>
    <source>
        <strain evidence="2">NIOZ-UU47</strain>
    </source>
</reference>
<protein>
    <submittedName>
        <fullName evidence="2">DUF4198 domain-containing protein</fullName>
    </submittedName>
</protein>
<dbReference type="EMBL" id="JACNJZ010000089">
    <property type="protein sequence ID" value="MBC8317427.1"/>
    <property type="molecule type" value="Genomic_DNA"/>
</dbReference>
<evidence type="ECO:0000256" key="1">
    <source>
        <dbReference type="SAM" id="SignalP"/>
    </source>
</evidence>
<feature type="chain" id="PRO_5035261633" evidence="1">
    <location>
        <begin position="25"/>
        <end position="262"/>
    </location>
</feature>
<comment type="caution">
    <text evidence="2">The sequence shown here is derived from an EMBL/GenBank/DDBJ whole genome shotgun (WGS) entry which is preliminary data.</text>
</comment>